<dbReference type="AlphaFoldDB" id="A0A1F7IZ36"/>
<feature type="transmembrane region" description="Helical" evidence="1">
    <location>
        <begin position="7"/>
        <end position="27"/>
    </location>
</feature>
<gene>
    <name evidence="2" type="ORF">A3A93_05450</name>
</gene>
<evidence type="ECO:0000313" key="2">
    <source>
        <dbReference type="EMBL" id="OGK48632.1"/>
    </source>
</evidence>
<reference evidence="2 3" key="1">
    <citation type="journal article" date="2016" name="Nat. Commun.">
        <title>Thousands of microbial genomes shed light on interconnected biogeochemical processes in an aquifer system.</title>
        <authorList>
            <person name="Anantharaman K."/>
            <person name="Brown C.T."/>
            <person name="Hug L.A."/>
            <person name="Sharon I."/>
            <person name="Castelle C.J."/>
            <person name="Probst A.J."/>
            <person name="Thomas B.C."/>
            <person name="Singh A."/>
            <person name="Wilkins M.J."/>
            <person name="Karaoz U."/>
            <person name="Brodie E.L."/>
            <person name="Williams K.H."/>
            <person name="Hubbard S.S."/>
            <person name="Banfield J.F."/>
        </authorList>
    </citation>
    <scope>NUCLEOTIDE SEQUENCE [LARGE SCALE GENOMIC DNA]</scope>
</reference>
<keyword evidence="1" id="KW-0812">Transmembrane</keyword>
<organism evidence="2 3">
    <name type="scientific">Candidatus Roizmanbacteria bacterium RIFCSPLOWO2_01_FULL_38_12</name>
    <dbReference type="NCBI Taxonomy" id="1802061"/>
    <lineage>
        <taxon>Bacteria</taxon>
        <taxon>Candidatus Roizmaniibacteriota</taxon>
    </lineage>
</organism>
<keyword evidence="1" id="KW-0472">Membrane</keyword>
<proteinExistence type="predicted"/>
<evidence type="ECO:0000313" key="3">
    <source>
        <dbReference type="Proteomes" id="UP000177141"/>
    </source>
</evidence>
<protein>
    <submittedName>
        <fullName evidence="2">Uncharacterized protein</fullName>
    </submittedName>
</protein>
<dbReference type="EMBL" id="MGAL01000012">
    <property type="protein sequence ID" value="OGK48632.1"/>
    <property type="molecule type" value="Genomic_DNA"/>
</dbReference>
<dbReference type="Proteomes" id="UP000177141">
    <property type="component" value="Unassembled WGS sequence"/>
</dbReference>
<dbReference type="STRING" id="1802061.A3A93_05450"/>
<name>A0A1F7IZ36_9BACT</name>
<comment type="caution">
    <text evidence="2">The sequence shown here is derived from an EMBL/GenBank/DDBJ whole genome shotgun (WGS) entry which is preliminary data.</text>
</comment>
<evidence type="ECO:0000256" key="1">
    <source>
        <dbReference type="SAM" id="Phobius"/>
    </source>
</evidence>
<accession>A0A1F7IZ36</accession>
<keyword evidence="1" id="KW-1133">Transmembrane helix</keyword>
<sequence length="121" mass="13192">MDKPFKINDVVWVFLTLAVIGLVYYLISNNIIPGPSAIIQKNITPTISLEQSPPPEGSQVACTLEAKICRDGVTVVGREGPDCEFAKCPGEKQCPQDIMTCSDGSFVMRQEPDCEFAPCPE</sequence>